<gene>
    <name evidence="1" type="ORF">HYN43_028885</name>
</gene>
<dbReference type="RefSeq" id="WP_119407286.1">
    <property type="nucleotide sequence ID" value="NZ_CP032869.1"/>
</dbReference>
<accession>A0A494W5G9</accession>
<dbReference type="AlphaFoldDB" id="A0A494W5G9"/>
<reference evidence="1 2" key="1">
    <citation type="submission" date="2018-10" db="EMBL/GenBank/DDBJ databases">
        <title>Genome sequencing of Mucilaginibacter sp. HYN0043.</title>
        <authorList>
            <person name="Kim M."/>
            <person name="Yi H."/>
        </authorList>
    </citation>
    <scope>NUCLEOTIDE SEQUENCE [LARGE SCALE GENOMIC DNA]</scope>
    <source>
        <strain evidence="1 2">HYN0043</strain>
    </source>
</reference>
<organism evidence="1 2">
    <name type="scientific">Mucilaginibacter celer</name>
    <dbReference type="NCBI Taxonomy" id="2305508"/>
    <lineage>
        <taxon>Bacteria</taxon>
        <taxon>Pseudomonadati</taxon>
        <taxon>Bacteroidota</taxon>
        <taxon>Sphingobacteriia</taxon>
        <taxon>Sphingobacteriales</taxon>
        <taxon>Sphingobacteriaceae</taxon>
        <taxon>Mucilaginibacter</taxon>
    </lineage>
</organism>
<dbReference type="OrthoDB" id="743413at2"/>
<evidence type="ECO:0000313" key="1">
    <source>
        <dbReference type="EMBL" id="AYL99043.1"/>
    </source>
</evidence>
<dbReference type="EMBL" id="CP032869">
    <property type="protein sequence ID" value="AYL99043.1"/>
    <property type="molecule type" value="Genomic_DNA"/>
</dbReference>
<proteinExistence type="predicted"/>
<evidence type="ECO:0000313" key="2">
    <source>
        <dbReference type="Proteomes" id="UP000270046"/>
    </source>
</evidence>
<sequence length="306" mass="34932">MDAIYRKFYRSFYMRTGGFIPACPLNQQVYPGDFFQIINGEMVVLGNIYRNKVIDIENCDIGYEIRLSPTSWNFSDGVSKPYSGRGNGNGIGTGEFEFSRQILAFAAWGAFFFKGDNPESVRINNWGDINMQLIIKLTQTLYSFRELYVVTESATTSAWTLAVAGSAQGELEIAGDYESVGLADVFGHQSAKTVQSKDIEFYQRESTRRPVFFKARKLVVQDEKLNAFINELIDEQQYRYSWANEFFKYGYDHDPLYNPQVSVSARAGILDMLPANELNPNTALQYFRWADANLDDIEKLFLNYGN</sequence>
<name>A0A494W5G9_9SPHI</name>
<keyword evidence="2" id="KW-1185">Reference proteome</keyword>
<dbReference type="Proteomes" id="UP000270046">
    <property type="component" value="Chromosome"/>
</dbReference>
<dbReference type="KEGG" id="muh:HYN43_028885"/>
<protein>
    <submittedName>
        <fullName evidence="1">Uncharacterized protein</fullName>
    </submittedName>
</protein>